<organism evidence="8 9">
    <name type="scientific">Calocera cornea HHB12733</name>
    <dbReference type="NCBI Taxonomy" id="1353952"/>
    <lineage>
        <taxon>Eukaryota</taxon>
        <taxon>Fungi</taxon>
        <taxon>Dikarya</taxon>
        <taxon>Basidiomycota</taxon>
        <taxon>Agaricomycotina</taxon>
        <taxon>Dacrymycetes</taxon>
        <taxon>Dacrymycetales</taxon>
        <taxon>Dacrymycetaceae</taxon>
        <taxon>Calocera</taxon>
    </lineage>
</organism>
<evidence type="ECO:0000256" key="5">
    <source>
        <dbReference type="ARBA" id="ARBA00023242"/>
    </source>
</evidence>
<dbReference type="EMBL" id="KV424029">
    <property type="protein sequence ID" value="KZT53775.1"/>
    <property type="molecule type" value="Genomic_DNA"/>
</dbReference>
<dbReference type="STRING" id="1353952.A0A165DY24"/>
<evidence type="ECO:0000256" key="4">
    <source>
        <dbReference type="ARBA" id="ARBA00022884"/>
    </source>
</evidence>
<keyword evidence="3 6" id="KW-0698">rRNA processing</keyword>
<accession>A0A165DY24</accession>
<evidence type="ECO:0000256" key="3">
    <source>
        <dbReference type="ARBA" id="ARBA00022552"/>
    </source>
</evidence>
<dbReference type="Proteomes" id="UP000076842">
    <property type="component" value="Unassembled WGS sequence"/>
</dbReference>
<evidence type="ECO:0000256" key="6">
    <source>
        <dbReference type="RuleBase" id="RU368003"/>
    </source>
</evidence>
<dbReference type="InParanoid" id="A0A165DY24"/>
<dbReference type="GO" id="GO:0003723">
    <property type="term" value="F:RNA binding"/>
    <property type="evidence" value="ECO:0007669"/>
    <property type="project" value="UniProtKB-UniRule"/>
</dbReference>
<feature type="compositionally biased region" description="Basic residues" evidence="7">
    <location>
        <begin position="251"/>
        <end position="261"/>
    </location>
</feature>
<dbReference type="PANTHER" id="PTHR15341">
    <property type="entry name" value="SUN-COR STEROID HORMONE RECEPTOR CO-REPRESSOR"/>
    <property type="match status" value="1"/>
</dbReference>
<feature type="region of interest" description="Disordered" evidence="7">
    <location>
        <begin position="174"/>
        <end position="261"/>
    </location>
</feature>
<evidence type="ECO:0000313" key="9">
    <source>
        <dbReference type="Proteomes" id="UP000076842"/>
    </source>
</evidence>
<dbReference type="GO" id="GO:0005730">
    <property type="term" value="C:nucleolus"/>
    <property type="evidence" value="ECO:0007669"/>
    <property type="project" value="TreeGrafter"/>
</dbReference>
<protein>
    <recommendedName>
        <fullName evidence="6">Exosome complex protein</fullName>
    </recommendedName>
</protein>
<keyword evidence="5 6" id="KW-0539">Nucleus</keyword>
<sequence length="261" mass="28636">MSASGTQPEETALNKAEDLADAIEDLEEMFAPLLEVPLAETLQKLELLQSAQLEVSLAYAIHDLLWMYLKCKGIDANEHPVAGELSRLKAYFRKVKEAENPPAPQQRHLAVDKSAASRFINHALSAAQTLQDEERQPTGKEPYQAQDVVNPNVFFDKGQTTMLNWMPAKAKKLDEVLQEREEGEESELEMMDGDAEDVEEIEKEADTAGSRPSGLSPASGESNKGKGKGKRPREDPFAGYGGKPASSGQPSKKKKKKASKS</sequence>
<evidence type="ECO:0000256" key="7">
    <source>
        <dbReference type="SAM" id="MobiDB-lite"/>
    </source>
</evidence>
<evidence type="ECO:0000313" key="8">
    <source>
        <dbReference type="EMBL" id="KZT53775.1"/>
    </source>
</evidence>
<dbReference type="GO" id="GO:0000178">
    <property type="term" value="C:exosome (RNase complex)"/>
    <property type="evidence" value="ECO:0007669"/>
    <property type="project" value="TreeGrafter"/>
</dbReference>
<comment type="function">
    <text evidence="6">Required for exosome-dependent processing of pre-rRNA and small nucleolar RNA (snRNA) precursors. Involved in processing of 35S pre-rRNA at the A0, A1 and A2 sites.</text>
</comment>
<evidence type="ECO:0000256" key="2">
    <source>
        <dbReference type="ARBA" id="ARBA00009154"/>
    </source>
</evidence>
<dbReference type="GO" id="GO:0010468">
    <property type="term" value="P:regulation of gene expression"/>
    <property type="evidence" value="ECO:0007669"/>
    <property type="project" value="TreeGrafter"/>
</dbReference>
<dbReference type="GO" id="GO:0000460">
    <property type="term" value="P:maturation of 5.8S rRNA"/>
    <property type="evidence" value="ECO:0007669"/>
    <property type="project" value="TreeGrafter"/>
</dbReference>
<dbReference type="AlphaFoldDB" id="A0A165DY24"/>
<comment type="similarity">
    <text evidence="2 6">Belongs to the C1D family.</text>
</comment>
<dbReference type="InterPro" id="IPR011082">
    <property type="entry name" value="Exosome-assoc_fac/DNA_repair"/>
</dbReference>
<dbReference type="GO" id="GO:0003677">
    <property type="term" value="F:DNA binding"/>
    <property type="evidence" value="ECO:0007669"/>
    <property type="project" value="TreeGrafter"/>
</dbReference>
<keyword evidence="4 6" id="KW-0694">RNA-binding</keyword>
<comment type="subcellular location">
    <subcellularLocation>
        <location evidence="1 6">Nucleus</location>
    </subcellularLocation>
</comment>
<evidence type="ECO:0000256" key="1">
    <source>
        <dbReference type="ARBA" id="ARBA00004123"/>
    </source>
</evidence>
<dbReference type="Pfam" id="PF04000">
    <property type="entry name" value="Sas10_Utp3"/>
    <property type="match status" value="1"/>
</dbReference>
<proteinExistence type="inferred from homology"/>
<reference evidence="8 9" key="1">
    <citation type="journal article" date="2016" name="Mol. Biol. Evol.">
        <title>Comparative Genomics of Early-Diverging Mushroom-Forming Fungi Provides Insights into the Origins of Lignocellulose Decay Capabilities.</title>
        <authorList>
            <person name="Nagy L.G."/>
            <person name="Riley R."/>
            <person name="Tritt A."/>
            <person name="Adam C."/>
            <person name="Daum C."/>
            <person name="Floudas D."/>
            <person name="Sun H."/>
            <person name="Yadav J.S."/>
            <person name="Pangilinan J."/>
            <person name="Larsson K.H."/>
            <person name="Matsuura K."/>
            <person name="Barry K."/>
            <person name="Labutti K."/>
            <person name="Kuo R."/>
            <person name="Ohm R.A."/>
            <person name="Bhattacharya S.S."/>
            <person name="Shirouzu T."/>
            <person name="Yoshinaga Y."/>
            <person name="Martin F.M."/>
            <person name="Grigoriev I.V."/>
            <person name="Hibbett D.S."/>
        </authorList>
    </citation>
    <scope>NUCLEOTIDE SEQUENCE [LARGE SCALE GENOMIC DNA]</scope>
    <source>
        <strain evidence="8 9">HHB12733</strain>
    </source>
</reference>
<name>A0A165DY24_9BASI</name>
<dbReference type="InterPro" id="IPR007146">
    <property type="entry name" value="Sas10/Utp3/C1D"/>
</dbReference>
<dbReference type="PANTHER" id="PTHR15341:SF3">
    <property type="entry name" value="NUCLEAR NUCLEIC ACID-BINDING PROTEIN C1D"/>
    <property type="match status" value="1"/>
</dbReference>
<dbReference type="OrthoDB" id="1421013at2759"/>
<keyword evidence="9" id="KW-1185">Reference proteome</keyword>
<gene>
    <name evidence="8" type="ORF">CALCODRAFT_486077</name>
</gene>
<feature type="compositionally biased region" description="Acidic residues" evidence="7">
    <location>
        <begin position="181"/>
        <end position="203"/>
    </location>
</feature>